<comment type="caution">
    <text evidence="2">The sequence shown here is derived from an EMBL/GenBank/DDBJ whole genome shotgun (WGS) entry which is preliminary data.</text>
</comment>
<dbReference type="RefSeq" id="WP_194183886.1">
    <property type="nucleotide sequence ID" value="NZ_JADGIK010000013.1"/>
</dbReference>
<dbReference type="EMBL" id="JADGIK010000013">
    <property type="protein sequence ID" value="MBF0598302.1"/>
    <property type="molecule type" value="Genomic_DNA"/>
</dbReference>
<keyword evidence="3" id="KW-1185">Reference proteome</keyword>
<organism evidence="2 3">
    <name type="scientific">Faecalibacter rhinopitheci</name>
    <dbReference type="NCBI Taxonomy" id="2779678"/>
    <lineage>
        <taxon>Bacteria</taxon>
        <taxon>Pseudomonadati</taxon>
        <taxon>Bacteroidota</taxon>
        <taxon>Flavobacteriia</taxon>
        <taxon>Flavobacteriales</taxon>
        <taxon>Weeksellaceae</taxon>
        <taxon>Faecalibacter</taxon>
    </lineage>
</organism>
<dbReference type="InterPro" id="IPR005094">
    <property type="entry name" value="Endonuclease_MobA/VirD2"/>
</dbReference>
<proteinExistence type="predicted"/>
<protein>
    <submittedName>
        <fullName evidence="2">Relaxase/mobilization nuclease domain-containing protein</fullName>
    </submittedName>
</protein>
<dbReference type="Proteomes" id="UP000608754">
    <property type="component" value="Unassembled WGS sequence"/>
</dbReference>
<reference evidence="2" key="1">
    <citation type="submission" date="2020-10" db="EMBL/GenBank/DDBJ databases">
        <authorList>
            <person name="Lu T."/>
            <person name="Wang Q."/>
            <person name="Han X."/>
        </authorList>
    </citation>
    <scope>NUCLEOTIDE SEQUENCE</scope>
    <source>
        <strain evidence="2">WQ 117</strain>
    </source>
</reference>
<feature type="domain" description="MobA/VirD2-like nuclease" evidence="1">
    <location>
        <begin position="21"/>
        <end position="152"/>
    </location>
</feature>
<evidence type="ECO:0000313" key="3">
    <source>
        <dbReference type="Proteomes" id="UP000608754"/>
    </source>
</evidence>
<accession>A0A8J7FUZ9</accession>
<sequence>MIGIGRTTKGSVKAIAYASREEKGRENEYATEISRYGLVGDTPEAIYKELMTIADLNHRVSKPFYNVVLSPLSENTLDWKLEDWEKLVHDFLNKKQLSDNQYIAYLHQDTNTSHLHLIINRIDFNGINKVNQRFIGIQTSNLANELAKDRGWLSVQDLTREKNLQKVKLYGDALKEALKESNSLGELEDQLQEKGYGLNLQFDQNSDLKGLKIFQFVEAEENKKRKENNKKPLNIGVKFSELSRGHNDFKKLKAISVQNYLEQKSEVQIKQQEVVQRPKNYLRR</sequence>
<evidence type="ECO:0000259" key="1">
    <source>
        <dbReference type="Pfam" id="PF03432"/>
    </source>
</evidence>
<dbReference type="Pfam" id="PF03432">
    <property type="entry name" value="Relaxase"/>
    <property type="match status" value="1"/>
</dbReference>
<gene>
    <name evidence="2" type="ORF">IM532_12765</name>
</gene>
<evidence type="ECO:0000313" key="2">
    <source>
        <dbReference type="EMBL" id="MBF0598302.1"/>
    </source>
</evidence>
<dbReference type="AlphaFoldDB" id="A0A8J7FUZ9"/>
<name>A0A8J7FUZ9_9FLAO</name>